<reference evidence="6" key="1">
    <citation type="submission" date="2020-05" db="EMBL/GenBank/DDBJ databases">
        <authorList>
            <person name="Chiriac C."/>
            <person name="Salcher M."/>
            <person name="Ghai R."/>
            <person name="Kavagutti S V."/>
        </authorList>
    </citation>
    <scope>NUCLEOTIDE SEQUENCE</scope>
</reference>
<comment type="similarity">
    <text evidence="2">Belongs to the glycogen phosphorylase family.</text>
</comment>
<dbReference type="GO" id="GO:0008184">
    <property type="term" value="F:glycogen phosphorylase activity"/>
    <property type="evidence" value="ECO:0007669"/>
    <property type="project" value="InterPro"/>
</dbReference>
<evidence type="ECO:0000256" key="1">
    <source>
        <dbReference type="ARBA" id="ARBA00001275"/>
    </source>
</evidence>
<dbReference type="InterPro" id="IPR052182">
    <property type="entry name" value="Glycogen/Maltodextrin_Phosph"/>
</dbReference>
<proteinExistence type="inferred from homology"/>
<dbReference type="PANTHER" id="PTHR42655:SF1">
    <property type="entry name" value="GLYCOGEN PHOSPHORYLASE"/>
    <property type="match status" value="1"/>
</dbReference>
<evidence type="ECO:0000256" key="2">
    <source>
        <dbReference type="ARBA" id="ARBA00006047"/>
    </source>
</evidence>
<dbReference type="AlphaFoldDB" id="A0A6J7AKG5"/>
<dbReference type="NCBIfam" id="TIGR02094">
    <property type="entry name" value="more_P_ylases"/>
    <property type="match status" value="1"/>
</dbReference>
<dbReference type="SUPFAM" id="SSF53756">
    <property type="entry name" value="UDP-Glycosyltransferase/glycogen phosphorylase"/>
    <property type="match status" value="1"/>
</dbReference>
<evidence type="ECO:0000259" key="4">
    <source>
        <dbReference type="Pfam" id="PF11897"/>
    </source>
</evidence>
<dbReference type="EMBL" id="CAEZYR010000027">
    <property type="protein sequence ID" value="CAB4738401.1"/>
    <property type="molecule type" value="Genomic_DNA"/>
</dbReference>
<accession>A0A6J7AKG5</accession>
<dbReference type="GO" id="GO:0005975">
    <property type="term" value="P:carbohydrate metabolic process"/>
    <property type="evidence" value="ECO:0007669"/>
    <property type="project" value="InterPro"/>
</dbReference>
<dbReference type="PANTHER" id="PTHR42655">
    <property type="entry name" value="GLYCOGEN PHOSPHORYLASE"/>
    <property type="match status" value="1"/>
</dbReference>
<dbReference type="InterPro" id="IPR024517">
    <property type="entry name" value="Glycogen_phosphorylase_DUF3417"/>
</dbReference>
<dbReference type="GO" id="GO:0030170">
    <property type="term" value="F:pyridoxal phosphate binding"/>
    <property type="evidence" value="ECO:0007669"/>
    <property type="project" value="InterPro"/>
</dbReference>
<organism evidence="6">
    <name type="scientific">freshwater metagenome</name>
    <dbReference type="NCBI Taxonomy" id="449393"/>
    <lineage>
        <taxon>unclassified sequences</taxon>
        <taxon>metagenomes</taxon>
        <taxon>ecological metagenomes</taxon>
    </lineage>
</organism>
<protein>
    <submittedName>
        <fullName evidence="6">Unannotated protein</fullName>
    </submittedName>
</protein>
<evidence type="ECO:0000313" key="5">
    <source>
        <dbReference type="EMBL" id="CAB4738401.1"/>
    </source>
</evidence>
<keyword evidence="3" id="KW-0021">Allosteric enzyme</keyword>
<dbReference type="EMBL" id="CAFABA010000075">
    <property type="protein sequence ID" value="CAB4833355.1"/>
    <property type="molecule type" value="Genomic_DNA"/>
</dbReference>
<dbReference type="PIRSF" id="PIRSF000460">
    <property type="entry name" value="Pprylas_GlgP"/>
    <property type="match status" value="1"/>
</dbReference>
<name>A0A6J7AKG5_9ZZZZ</name>
<feature type="domain" description="DUF3417" evidence="4">
    <location>
        <begin position="13"/>
        <end position="104"/>
    </location>
</feature>
<sequence>MSAHDRPRLEPLLLDLGRNYRWGWHKPTRRLVDQIRALAGTEPNAHPLVAIAALDHTAWSALVDDRATVAVIEDAHASLTAELATAPPRVTAYFSPEFGINESLPQYSGGLGILAGDHLKAASDENLPLLGMGLFYREGFFQQSVVNGRQTERYQQQDPVMLGATDTGIIVDAPLGSVTAQAKIWRIDVGRIPLYLLDTDLESNTAAVRSITDRLYSGDQEHRLRQELVLGIGGVRALEALGIAPTCFHLNEGHAGLLVLELIKRARRAGAENITAALEHIRPITLFTTHTPVPAGIDRFPRELFTRYVEPWATANDLDCDELLELGVLASDGPVKPFNMAAFCLSAAGRANGVSKLHGAVSREMFAAVPLGPRISSVTNGVHARTWVSDELQELFDTELGTSWSEGDAATWAKAPALAPALVRAAWQPGRHRLVDLVSSATGTTLDPDALTIGFARRFATYKRAGLLLTDRKRLAALLADPTRPMQFVFAGKAHPADNDGKALLAMVNEFAASTESSSRFVFVQNYDIDIARTIYGGCDVWLNNPIRPMEACGTSGEKAALNGGLNCSIRDGWWDEMTDGRNGWDIPTSELDGAERDAEEAASLYTLLESEIAPLFYEPSAGRASDAWIARVCDAWSTLGPQVVAARMVRDYDTRYYRP</sequence>
<dbReference type="Pfam" id="PF11897">
    <property type="entry name" value="DUF3417"/>
    <property type="match status" value="1"/>
</dbReference>
<dbReference type="Pfam" id="PF00343">
    <property type="entry name" value="Phosphorylase"/>
    <property type="match status" value="1"/>
</dbReference>
<dbReference type="InterPro" id="IPR011834">
    <property type="entry name" value="Agluc_phsphrylas"/>
</dbReference>
<dbReference type="InterPro" id="IPR000811">
    <property type="entry name" value="Glyco_trans_35"/>
</dbReference>
<evidence type="ECO:0000256" key="3">
    <source>
        <dbReference type="ARBA" id="ARBA00022533"/>
    </source>
</evidence>
<gene>
    <name evidence="5" type="ORF">UFOPK2754_00989</name>
    <name evidence="6" type="ORF">UFOPK3139_01795</name>
</gene>
<comment type="catalytic activity">
    <reaction evidence="1">
        <text>[(1-&gt;4)-alpha-D-glucosyl](n) + phosphate = [(1-&gt;4)-alpha-D-glucosyl](n-1) + alpha-D-glucose 1-phosphate</text>
        <dbReference type="Rhea" id="RHEA:41732"/>
        <dbReference type="Rhea" id="RHEA-COMP:9584"/>
        <dbReference type="Rhea" id="RHEA-COMP:9586"/>
        <dbReference type="ChEBI" id="CHEBI:15444"/>
        <dbReference type="ChEBI" id="CHEBI:43474"/>
        <dbReference type="ChEBI" id="CHEBI:58601"/>
        <dbReference type="EC" id="2.4.1.1"/>
    </reaction>
</comment>
<dbReference type="Gene3D" id="3.40.50.2000">
    <property type="entry name" value="Glycogen Phosphorylase B"/>
    <property type="match status" value="3"/>
</dbReference>
<evidence type="ECO:0000313" key="6">
    <source>
        <dbReference type="EMBL" id="CAB4833355.1"/>
    </source>
</evidence>